<dbReference type="AlphaFoldDB" id="A0A167PRK5"/>
<reference evidence="1 2" key="1">
    <citation type="journal article" date="2016" name="Mol. Biol. Evol.">
        <title>Comparative Genomics of Early-Diverging Mushroom-Forming Fungi Provides Insights into the Origins of Lignocellulose Decay Capabilities.</title>
        <authorList>
            <person name="Nagy L.G."/>
            <person name="Riley R."/>
            <person name="Tritt A."/>
            <person name="Adam C."/>
            <person name="Daum C."/>
            <person name="Floudas D."/>
            <person name="Sun H."/>
            <person name="Yadav J.S."/>
            <person name="Pangilinan J."/>
            <person name="Larsson K.H."/>
            <person name="Matsuura K."/>
            <person name="Barry K."/>
            <person name="Labutti K."/>
            <person name="Kuo R."/>
            <person name="Ohm R.A."/>
            <person name="Bhattacharya S.S."/>
            <person name="Shirouzu T."/>
            <person name="Yoshinaga Y."/>
            <person name="Martin F.M."/>
            <person name="Grigoriev I.V."/>
            <person name="Hibbett D.S."/>
        </authorList>
    </citation>
    <scope>NUCLEOTIDE SEQUENCE [LARGE SCALE GENOMIC DNA]</scope>
    <source>
        <strain evidence="1 2">TUFC12733</strain>
    </source>
</reference>
<keyword evidence="2" id="KW-1185">Reference proteome</keyword>
<dbReference type="Proteomes" id="UP000076738">
    <property type="component" value="Unassembled WGS sequence"/>
</dbReference>
<organism evidence="1 2">
    <name type="scientific">Calocera viscosa (strain TUFC12733)</name>
    <dbReference type="NCBI Taxonomy" id="1330018"/>
    <lineage>
        <taxon>Eukaryota</taxon>
        <taxon>Fungi</taxon>
        <taxon>Dikarya</taxon>
        <taxon>Basidiomycota</taxon>
        <taxon>Agaricomycotina</taxon>
        <taxon>Dacrymycetes</taxon>
        <taxon>Dacrymycetales</taxon>
        <taxon>Dacrymycetaceae</taxon>
        <taxon>Calocera</taxon>
    </lineage>
</organism>
<evidence type="ECO:0000313" key="2">
    <source>
        <dbReference type="Proteomes" id="UP000076738"/>
    </source>
</evidence>
<dbReference type="EMBL" id="KV417273">
    <property type="protein sequence ID" value="KZO99055.1"/>
    <property type="molecule type" value="Genomic_DNA"/>
</dbReference>
<proteinExistence type="predicted"/>
<protein>
    <submittedName>
        <fullName evidence="1">Uncharacterized protein</fullName>
    </submittedName>
</protein>
<evidence type="ECO:0000313" key="1">
    <source>
        <dbReference type="EMBL" id="KZO99055.1"/>
    </source>
</evidence>
<gene>
    <name evidence="1" type="ORF">CALVIDRAFT_398200</name>
</gene>
<accession>A0A167PRK5</accession>
<sequence length="129" mass="14147">MGEDQRAPGDIASLVEQHIERVKRAVRILEREQLLASAIPLRVVPRRRRLPEEHLVVAHVEPGLGDDRERVAVLRYAGGRVPVGNDHDTVAVSLWGDIRAEDGVRRGGGVQPVPVADVLGDKGRVLYAC</sequence>
<name>A0A167PRK5_CALVF</name>